<dbReference type="AlphaFoldDB" id="A0A210Q8S5"/>
<name>A0A210Q8S5_MIZYE</name>
<proteinExistence type="predicted"/>
<dbReference type="InterPro" id="IPR035914">
    <property type="entry name" value="Sperma_CUB_dom_sf"/>
</dbReference>
<protein>
    <submittedName>
        <fullName evidence="2">Uncharacterized protein</fullName>
    </submittedName>
</protein>
<evidence type="ECO:0000256" key="1">
    <source>
        <dbReference type="SAM" id="SignalP"/>
    </source>
</evidence>
<reference evidence="2 3" key="1">
    <citation type="journal article" date="2017" name="Nat. Ecol. Evol.">
        <title>Scallop genome provides insights into evolution of bilaterian karyotype and development.</title>
        <authorList>
            <person name="Wang S."/>
            <person name="Zhang J."/>
            <person name="Jiao W."/>
            <person name="Li J."/>
            <person name="Xun X."/>
            <person name="Sun Y."/>
            <person name="Guo X."/>
            <person name="Huan P."/>
            <person name="Dong B."/>
            <person name="Zhang L."/>
            <person name="Hu X."/>
            <person name="Sun X."/>
            <person name="Wang J."/>
            <person name="Zhao C."/>
            <person name="Wang Y."/>
            <person name="Wang D."/>
            <person name="Huang X."/>
            <person name="Wang R."/>
            <person name="Lv J."/>
            <person name="Li Y."/>
            <person name="Zhang Z."/>
            <person name="Liu B."/>
            <person name="Lu W."/>
            <person name="Hui Y."/>
            <person name="Liang J."/>
            <person name="Zhou Z."/>
            <person name="Hou R."/>
            <person name="Li X."/>
            <person name="Liu Y."/>
            <person name="Li H."/>
            <person name="Ning X."/>
            <person name="Lin Y."/>
            <person name="Zhao L."/>
            <person name="Xing Q."/>
            <person name="Dou J."/>
            <person name="Li Y."/>
            <person name="Mao J."/>
            <person name="Guo H."/>
            <person name="Dou H."/>
            <person name="Li T."/>
            <person name="Mu C."/>
            <person name="Jiang W."/>
            <person name="Fu Q."/>
            <person name="Fu X."/>
            <person name="Miao Y."/>
            <person name="Liu J."/>
            <person name="Yu Q."/>
            <person name="Li R."/>
            <person name="Liao H."/>
            <person name="Li X."/>
            <person name="Kong Y."/>
            <person name="Jiang Z."/>
            <person name="Chourrout D."/>
            <person name="Li R."/>
            <person name="Bao Z."/>
        </authorList>
    </citation>
    <scope>NUCLEOTIDE SEQUENCE [LARGE SCALE GENOMIC DNA]</scope>
    <source>
        <strain evidence="2 3">PY_sf001</strain>
    </source>
</reference>
<dbReference type="SUPFAM" id="SSF49854">
    <property type="entry name" value="Spermadhesin, CUB domain"/>
    <property type="match status" value="1"/>
</dbReference>
<keyword evidence="3" id="KW-1185">Reference proteome</keyword>
<dbReference type="OrthoDB" id="6131074at2759"/>
<dbReference type="Gene3D" id="2.60.120.290">
    <property type="entry name" value="Spermadhesin, CUB domain"/>
    <property type="match status" value="1"/>
</dbReference>
<evidence type="ECO:0000313" key="3">
    <source>
        <dbReference type="Proteomes" id="UP000242188"/>
    </source>
</evidence>
<accession>A0A210Q8S5</accession>
<dbReference type="Proteomes" id="UP000242188">
    <property type="component" value="Unassembled WGS sequence"/>
</dbReference>
<evidence type="ECO:0000313" key="2">
    <source>
        <dbReference type="EMBL" id="OWF45147.1"/>
    </source>
</evidence>
<feature type="chain" id="PRO_5013052572" evidence="1">
    <location>
        <begin position="21"/>
        <end position="119"/>
    </location>
</feature>
<dbReference type="EMBL" id="NEDP02004568">
    <property type="protein sequence ID" value="OWF45147.1"/>
    <property type="molecule type" value="Genomic_DNA"/>
</dbReference>
<gene>
    <name evidence="2" type="ORF">KP79_PYT13255</name>
</gene>
<feature type="signal peptide" evidence="1">
    <location>
        <begin position="1"/>
        <end position="20"/>
    </location>
</feature>
<sequence>MAALIHVLLTLFGLLLSCDASRTTVKTYITVGNEKQIMTSPNYPKPYGNVLTYEWYLTANASIPYGVVNFKVIDCRIRDATPCYEEAIIIYNGKGIYSWETTTVVTPYAMYCTCGVFVA</sequence>
<comment type="caution">
    <text evidence="2">The sequence shown here is derived from an EMBL/GenBank/DDBJ whole genome shotgun (WGS) entry which is preliminary data.</text>
</comment>
<keyword evidence="1" id="KW-0732">Signal</keyword>
<organism evidence="2 3">
    <name type="scientific">Mizuhopecten yessoensis</name>
    <name type="common">Japanese scallop</name>
    <name type="synonym">Patinopecten yessoensis</name>
    <dbReference type="NCBI Taxonomy" id="6573"/>
    <lineage>
        <taxon>Eukaryota</taxon>
        <taxon>Metazoa</taxon>
        <taxon>Spiralia</taxon>
        <taxon>Lophotrochozoa</taxon>
        <taxon>Mollusca</taxon>
        <taxon>Bivalvia</taxon>
        <taxon>Autobranchia</taxon>
        <taxon>Pteriomorphia</taxon>
        <taxon>Pectinida</taxon>
        <taxon>Pectinoidea</taxon>
        <taxon>Pectinidae</taxon>
        <taxon>Mizuhopecten</taxon>
    </lineage>
</organism>